<protein>
    <submittedName>
        <fullName evidence="2">ArsR family transcriptional regulator</fullName>
    </submittedName>
</protein>
<sequence>MSSNDSSAPSGAPSRRSELKRAYKENPPAMGVFAVRNLPQGKVMVGSALNLPGALNRLRFELTQGMHRKYPALQEDWNRLGAEAFSFEVLDVLEPPKEPGTDLGEELRVLEALWMDRLRPYGEAGYHPSPKPSAS</sequence>
<feature type="region of interest" description="Disordered" evidence="1">
    <location>
        <begin position="1"/>
        <end position="23"/>
    </location>
</feature>
<organism evidence="2 3">
    <name type="scientific">Cystobacter ferrugineus</name>
    <dbReference type="NCBI Taxonomy" id="83449"/>
    <lineage>
        <taxon>Bacteria</taxon>
        <taxon>Pseudomonadati</taxon>
        <taxon>Myxococcota</taxon>
        <taxon>Myxococcia</taxon>
        <taxon>Myxococcales</taxon>
        <taxon>Cystobacterineae</taxon>
        <taxon>Archangiaceae</taxon>
        <taxon>Cystobacter</taxon>
    </lineage>
</organism>
<dbReference type="Gene3D" id="3.40.1440.10">
    <property type="entry name" value="GIY-YIG endonuclease"/>
    <property type="match status" value="1"/>
</dbReference>
<evidence type="ECO:0000313" key="2">
    <source>
        <dbReference type="EMBL" id="OJH37655.1"/>
    </source>
</evidence>
<accession>A0A1L9B5X8</accession>
<dbReference type="EMBL" id="MPIN01000007">
    <property type="protein sequence ID" value="OJH37655.1"/>
    <property type="molecule type" value="Genomic_DNA"/>
</dbReference>
<name>A0A1L9B5X8_9BACT</name>
<feature type="compositionally biased region" description="Low complexity" evidence="1">
    <location>
        <begin position="1"/>
        <end position="14"/>
    </location>
</feature>
<comment type="caution">
    <text evidence="2">The sequence shown here is derived from an EMBL/GenBank/DDBJ whole genome shotgun (WGS) entry which is preliminary data.</text>
</comment>
<evidence type="ECO:0000313" key="3">
    <source>
        <dbReference type="Proteomes" id="UP000182229"/>
    </source>
</evidence>
<proteinExistence type="predicted"/>
<gene>
    <name evidence="2" type="ORF">BON30_26030</name>
</gene>
<reference evidence="3" key="1">
    <citation type="submission" date="2016-11" db="EMBL/GenBank/DDBJ databases">
        <authorList>
            <person name="Shukria A."/>
            <person name="Stevens D.C."/>
        </authorList>
    </citation>
    <scope>NUCLEOTIDE SEQUENCE [LARGE SCALE GENOMIC DNA]</scope>
    <source>
        <strain evidence="3">Cbfe23</strain>
    </source>
</reference>
<dbReference type="Proteomes" id="UP000182229">
    <property type="component" value="Unassembled WGS sequence"/>
</dbReference>
<dbReference type="AlphaFoldDB" id="A0A1L9B5X8"/>
<dbReference type="CDD" id="cd10451">
    <property type="entry name" value="GIY-YIG_LuxR_like"/>
    <property type="match status" value="1"/>
</dbReference>
<dbReference type="InterPro" id="IPR035901">
    <property type="entry name" value="GIY-YIG_endonuc_sf"/>
</dbReference>
<evidence type="ECO:0000256" key="1">
    <source>
        <dbReference type="SAM" id="MobiDB-lite"/>
    </source>
</evidence>
<reference evidence="2 3" key="2">
    <citation type="submission" date="2016-12" db="EMBL/GenBank/DDBJ databases">
        <title>Draft Genome Sequence of Cystobacter ferrugineus Strain Cbfe23.</title>
        <authorList>
            <person name="Akbar S."/>
            <person name="Dowd S.E."/>
            <person name="Stevens D.C."/>
        </authorList>
    </citation>
    <scope>NUCLEOTIDE SEQUENCE [LARGE SCALE GENOMIC DNA]</scope>
    <source>
        <strain evidence="2 3">Cbfe23</strain>
    </source>
</reference>
<keyword evidence="3" id="KW-1185">Reference proteome</keyword>